<keyword evidence="3" id="KW-0597">Phosphoprotein</keyword>
<dbReference type="InterPro" id="IPR029063">
    <property type="entry name" value="SAM-dependent_MTases_sf"/>
</dbReference>
<dbReference type="SUPFAM" id="SSF53335">
    <property type="entry name" value="S-adenosyl-L-methionine-dependent methyltransferases"/>
    <property type="match status" value="1"/>
</dbReference>
<keyword evidence="4" id="KW-0285">Flavoprotein</keyword>
<dbReference type="InterPro" id="IPR011102">
    <property type="entry name" value="Sig_transdc_His_kinase_HWE"/>
</dbReference>
<evidence type="ECO:0000256" key="1">
    <source>
        <dbReference type="ARBA" id="ARBA00000085"/>
    </source>
</evidence>
<dbReference type="CDD" id="cd02440">
    <property type="entry name" value="AdoMet_MTases"/>
    <property type="match status" value="1"/>
</dbReference>
<dbReference type="PROSITE" id="PS50112">
    <property type="entry name" value="PAS"/>
    <property type="match status" value="1"/>
</dbReference>
<dbReference type="InterPro" id="IPR022642">
    <property type="entry name" value="CheR_C"/>
</dbReference>
<evidence type="ECO:0000256" key="4">
    <source>
        <dbReference type="ARBA" id="ARBA00022630"/>
    </source>
</evidence>
<dbReference type="GO" id="GO:0008757">
    <property type="term" value="F:S-adenosylmethionine-dependent methyltransferase activity"/>
    <property type="evidence" value="ECO:0007669"/>
    <property type="project" value="InterPro"/>
</dbReference>
<dbReference type="InterPro" id="IPR000014">
    <property type="entry name" value="PAS"/>
</dbReference>
<dbReference type="Pfam" id="PF01339">
    <property type="entry name" value="CheB_methylest"/>
    <property type="match status" value="1"/>
</dbReference>
<dbReference type="SMART" id="SM00138">
    <property type="entry name" value="MeTrc"/>
    <property type="match status" value="1"/>
</dbReference>
<comment type="catalytic activity">
    <reaction evidence="1">
        <text>ATP + protein L-histidine = ADP + protein N-phospho-L-histidine.</text>
        <dbReference type="EC" id="2.7.13.3"/>
    </reaction>
</comment>
<evidence type="ECO:0000259" key="11">
    <source>
        <dbReference type="PROSITE" id="PS50112"/>
    </source>
</evidence>
<dbReference type="InterPro" id="IPR022641">
    <property type="entry name" value="CheR_N"/>
</dbReference>
<dbReference type="Pfam" id="PF13596">
    <property type="entry name" value="PAS_10"/>
    <property type="match status" value="1"/>
</dbReference>
<dbReference type="SMART" id="SM00911">
    <property type="entry name" value="HWE_HK"/>
    <property type="match status" value="1"/>
</dbReference>
<dbReference type="EC" id="2.7.13.3" evidence="2"/>
<reference evidence="14 15" key="1">
    <citation type="submission" date="2017-05" db="EMBL/GenBank/DDBJ databases">
        <authorList>
            <person name="Song R."/>
            <person name="Chenine A.L."/>
            <person name="Ruprecht R.M."/>
        </authorList>
    </citation>
    <scope>NUCLEOTIDE SEQUENCE [LARGE SCALE GENOMIC DNA]</scope>
    <source>
        <strain evidence="14">PD5205</strain>
    </source>
</reference>
<protein>
    <recommendedName>
        <fullName evidence="2">histidine kinase</fullName>
        <ecNumber evidence="2">2.7.13.3</ecNumber>
    </recommendedName>
</protein>
<keyword evidence="6" id="KW-0808">Transferase</keyword>
<dbReference type="InterPro" id="IPR036890">
    <property type="entry name" value="HATPase_C_sf"/>
</dbReference>
<dbReference type="PROSITE" id="PS50123">
    <property type="entry name" value="CHER"/>
    <property type="match status" value="1"/>
</dbReference>
<dbReference type="CDD" id="cd00130">
    <property type="entry name" value="PAS"/>
    <property type="match status" value="1"/>
</dbReference>
<keyword evidence="8" id="KW-0418">Kinase</keyword>
<feature type="domain" description="PAS" evidence="11">
    <location>
        <begin position="888"/>
        <end position="958"/>
    </location>
</feature>
<evidence type="ECO:0000256" key="2">
    <source>
        <dbReference type="ARBA" id="ARBA00012438"/>
    </source>
</evidence>
<dbReference type="PANTHER" id="PTHR24422">
    <property type="entry name" value="CHEMOTAXIS PROTEIN METHYLTRANSFERASE"/>
    <property type="match status" value="1"/>
</dbReference>
<dbReference type="STRING" id="48664.BER92_17135"/>
<dbReference type="GO" id="GO:0008984">
    <property type="term" value="F:protein-glutamate methylesterase activity"/>
    <property type="evidence" value="ECO:0007669"/>
    <property type="project" value="InterPro"/>
</dbReference>
<dbReference type="GO" id="GO:0032259">
    <property type="term" value="P:methylation"/>
    <property type="evidence" value="ECO:0007669"/>
    <property type="project" value="UniProtKB-KW"/>
</dbReference>
<dbReference type="eggNOG" id="COG3920">
    <property type="taxonomic scope" value="Bacteria"/>
</dbReference>
<dbReference type="Pfam" id="PF01739">
    <property type="entry name" value="CheR"/>
    <property type="match status" value="1"/>
</dbReference>
<evidence type="ECO:0000313" key="14">
    <source>
        <dbReference type="EMBL" id="SMR04792.1"/>
    </source>
</evidence>
<evidence type="ECO:0000259" key="12">
    <source>
        <dbReference type="PROSITE" id="PS50113"/>
    </source>
</evidence>
<dbReference type="AlphaFoldDB" id="A0A1Y6HSF8"/>
<dbReference type="GO" id="GO:0004673">
    <property type="term" value="F:protein histidine kinase activity"/>
    <property type="evidence" value="ECO:0007669"/>
    <property type="project" value="UniProtKB-EC"/>
</dbReference>
<evidence type="ECO:0000256" key="9">
    <source>
        <dbReference type="ARBA" id="ARBA00022840"/>
    </source>
</evidence>
<dbReference type="Gene3D" id="3.40.50.180">
    <property type="entry name" value="Methylesterase CheB, C-terminal domain"/>
    <property type="match status" value="1"/>
</dbReference>
<dbReference type="Pfam" id="PF08447">
    <property type="entry name" value="PAS_3"/>
    <property type="match status" value="1"/>
</dbReference>
<dbReference type="EMBL" id="LT853885">
    <property type="protein sequence ID" value="SMR04792.1"/>
    <property type="molecule type" value="Genomic_DNA"/>
</dbReference>
<dbReference type="Pfam" id="PF03705">
    <property type="entry name" value="CheR_N"/>
    <property type="match status" value="1"/>
</dbReference>
<organism evidence="14 15">
    <name type="scientific">Xanthomonas fragariae</name>
    <dbReference type="NCBI Taxonomy" id="48664"/>
    <lineage>
        <taxon>Bacteria</taxon>
        <taxon>Pseudomonadati</taxon>
        <taxon>Pseudomonadota</taxon>
        <taxon>Gammaproteobacteria</taxon>
        <taxon>Lysobacterales</taxon>
        <taxon>Lysobacteraceae</taxon>
        <taxon>Xanthomonas</taxon>
    </lineage>
</organism>
<feature type="coiled-coil region" evidence="10">
    <location>
        <begin position="686"/>
        <end position="755"/>
    </location>
</feature>
<dbReference type="InterPro" id="IPR035909">
    <property type="entry name" value="CheB_C"/>
</dbReference>
<evidence type="ECO:0000256" key="10">
    <source>
        <dbReference type="SAM" id="Coils"/>
    </source>
</evidence>
<dbReference type="PANTHER" id="PTHR24422:SF27">
    <property type="entry name" value="PROTEIN-GLUTAMATE O-METHYLTRANSFERASE"/>
    <property type="match status" value="1"/>
</dbReference>
<dbReference type="InterPro" id="IPR000673">
    <property type="entry name" value="Sig_transdc_resp-reg_Me-estase"/>
</dbReference>
<dbReference type="InterPro" id="IPR013655">
    <property type="entry name" value="PAS_fold_3"/>
</dbReference>
<gene>
    <name evidence="14" type="primary">cheR4</name>
    <name evidence="14" type="ORF">PD5205_03517</name>
</gene>
<feature type="domain" description="CheR-type methyltransferase" evidence="13">
    <location>
        <begin position="252"/>
        <end position="515"/>
    </location>
</feature>
<evidence type="ECO:0000256" key="8">
    <source>
        <dbReference type="ARBA" id="ARBA00022777"/>
    </source>
</evidence>
<dbReference type="SMART" id="SM00091">
    <property type="entry name" value="PAS"/>
    <property type="match status" value="3"/>
</dbReference>
<name>A0A1Y6HSF8_9XANT</name>
<dbReference type="GO" id="GO:0000156">
    <property type="term" value="F:phosphorelay response regulator activity"/>
    <property type="evidence" value="ECO:0007669"/>
    <property type="project" value="InterPro"/>
</dbReference>
<keyword evidence="9" id="KW-0067">ATP-binding</keyword>
<sequence>MRVVRDSRDGLGDDHRLRLKSGAADVIAAMTDDESSHDDTAPDPTTHSPLFILGVGAAGLDATRLAELLDAVAGASNLAIMLLLRDRQLLDEQCLRELLGKQATLLVVPKDGDRLQPGRFYLPPSDTLVTLEEGRLRLRTLLDDESDHGLIDSFFVSMAHDQDGNVIGLIMGRFDGDGTLGTAAIKECGGLALVVDDALLQGLDLRSASNPAAITDDILPLPRVAARIAAHMQRHHGFGHPAPVGVRNGSENDKLSQVAGILRNTTGHDFHGYKRATFLRRVQRRMQVVQVETLEQYLEVLRNRFDEPLQLFNDLLIGVTQFFRDRREFEFLEQQVIPRLFQGKHVGDSLRVWVLGCSTGEEAYSLAMLLREHADTVDAAPRIQIFASDIDGRALATARVGRYASSIVGEVSPKRLRRWFVKEGDTYVVSKELRELCVFSQHSIVKDPPFSRLDLVSCRNLLIYLDAELQNRVIPIFHFALKPGGYLFLGNAENVSRHAQLFSPVERSFRVFQRIDADSRVHATFPSLPLAPAGCVPAPPQRQRQRQRTSSNALVRAGERIADRYAPAYAVLDEHFDVLHFSSQAGRFIRPGSGAPTLNLLNLIHRDLRLDLRSALSRAEVDKSPVHVKGIQVHEDASSWAVDLFVEPTSDSEAPRGYVVLFQEVEAREPVELPVPRESIPDNEHVQVLENELRITRERLQSMIEELESTNEELKSSNEEYQSLNEELQSANEELETSKEELQSVNEEVTTVNGELAHRVQELAHANSDLKNLLESTQIATVFLDNELRVTNFTPAVTDILPLVESDIRRPISDIKMHVDYDELQDDVRRVIRTLAVLDREVENPGTHARYMVRMLPYRTVDNFIGGAVLTFMDVTPLTRAEQALRSSEQRLRTLMEGIPQLVWRSLDGGRWTWSSPQWSSYTGWSDAESLELGWLQAVHPDERELTMKAWQESTSNGELDVEHRLFNAAEHGYRWFHTRGAPVRDERGQVLEWLGTSTESDNLRRLQEEQRVLVSELQHRTRNLITVVQSVAKQTVQTSQNMPEFAGKFEDRLSALSRVQGLLSQSDNIPTTIGALLRMELDALGATPDQQRIMVEGPDVALRKSAVQTLALALHELATNALKHGALAVDTGTLSIRWNVESSGDTPVPVRLVLLWIEEGVNQKLRNDRDNAGGFGRRLIEKALPYSHDAQTRYELSDTRLECEIQLPLNSLQG</sequence>
<accession>A0A1Y6HSF8</accession>
<dbReference type="GO" id="GO:0006935">
    <property type="term" value="P:chemotaxis"/>
    <property type="evidence" value="ECO:0007669"/>
    <property type="project" value="InterPro"/>
</dbReference>
<dbReference type="PROSITE" id="PS50113">
    <property type="entry name" value="PAC"/>
    <property type="match status" value="1"/>
</dbReference>
<evidence type="ECO:0000256" key="3">
    <source>
        <dbReference type="ARBA" id="ARBA00022553"/>
    </source>
</evidence>
<dbReference type="PRINTS" id="PR00996">
    <property type="entry name" value="CHERMTFRASE"/>
</dbReference>
<evidence type="ECO:0000259" key="13">
    <source>
        <dbReference type="PROSITE" id="PS50123"/>
    </source>
</evidence>
<dbReference type="InterPro" id="IPR050903">
    <property type="entry name" value="Bact_Chemotaxis_MeTrfase"/>
</dbReference>
<dbReference type="SUPFAM" id="SSF55785">
    <property type="entry name" value="PYP-like sensor domain (PAS domain)"/>
    <property type="match status" value="2"/>
</dbReference>
<dbReference type="GO" id="GO:0005737">
    <property type="term" value="C:cytoplasm"/>
    <property type="evidence" value="ECO:0007669"/>
    <property type="project" value="InterPro"/>
</dbReference>
<dbReference type="InterPro" id="IPR000700">
    <property type="entry name" value="PAS-assoc_C"/>
</dbReference>
<dbReference type="Gene3D" id="3.30.565.10">
    <property type="entry name" value="Histidine kinase-like ATPase, C-terminal domain"/>
    <property type="match status" value="1"/>
</dbReference>
<keyword evidence="10" id="KW-0175">Coiled coil</keyword>
<dbReference type="Pfam" id="PF07536">
    <property type="entry name" value="HWE_HK"/>
    <property type="match status" value="1"/>
</dbReference>
<dbReference type="FunFam" id="3.30.450.20:FF:000099">
    <property type="entry name" value="Sensory box sensor histidine kinase"/>
    <property type="match status" value="1"/>
</dbReference>
<dbReference type="Gene3D" id="3.40.50.150">
    <property type="entry name" value="Vaccinia Virus protein VP39"/>
    <property type="match status" value="1"/>
</dbReference>
<keyword evidence="14" id="KW-0489">Methyltransferase</keyword>
<keyword evidence="5" id="KW-0288">FMN</keyword>
<dbReference type="Proteomes" id="UP000195953">
    <property type="component" value="Chromosome 1"/>
</dbReference>
<dbReference type="SUPFAM" id="SSF47757">
    <property type="entry name" value="Chemotaxis receptor methyltransferase CheR, N-terminal domain"/>
    <property type="match status" value="1"/>
</dbReference>
<dbReference type="InterPro" id="IPR000780">
    <property type="entry name" value="CheR_MeTrfase"/>
</dbReference>
<keyword evidence="7" id="KW-0547">Nucleotide-binding</keyword>
<dbReference type="eggNOG" id="COG1352">
    <property type="taxonomic scope" value="Bacteria"/>
</dbReference>
<evidence type="ECO:0000256" key="7">
    <source>
        <dbReference type="ARBA" id="ARBA00022741"/>
    </source>
</evidence>
<dbReference type="eggNOG" id="COG2201">
    <property type="taxonomic scope" value="Bacteria"/>
</dbReference>
<dbReference type="eggNOG" id="COG1193">
    <property type="taxonomic scope" value="Bacteria"/>
</dbReference>
<dbReference type="SUPFAM" id="SSF52738">
    <property type="entry name" value="Methylesterase CheB, C-terminal domain"/>
    <property type="match status" value="1"/>
</dbReference>
<feature type="domain" description="PAC" evidence="12">
    <location>
        <begin position="960"/>
        <end position="1013"/>
    </location>
</feature>
<evidence type="ECO:0000256" key="5">
    <source>
        <dbReference type="ARBA" id="ARBA00022643"/>
    </source>
</evidence>
<evidence type="ECO:0000256" key="6">
    <source>
        <dbReference type="ARBA" id="ARBA00022679"/>
    </source>
</evidence>
<dbReference type="Gene3D" id="3.30.450.20">
    <property type="entry name" value="PAS domain"/>
    <property type="match status" value="2"/>
</dbReference>
<proteinExistence type="predicted"/>
<dbReference type="GO" id="GO:0005524">
    <property type="term" value="F:ATP binding"/>
    <property type="evidence" value="ECO:0007669"/>
    <property type="project" value="UniProtKB-KW"/>
</dbReference>
<dbReference type="InterPro" id="IPR035965">
    <property type="entry name" value="PAS-like_dom_sf"/>
</dbReference>
<dbReference type="NCBIfam" id="TIGR00229">
    <property type="entry name" value="sensory_box"/>
    <property type="match status" value="1"/>
</dbReference>
<evidence type="ECO:0000313" key="15">
    <source>
        <dbReference type="Proteomes" id="UP000195953"/>
    </source>
</evidence>